<reference evidence="4" key="1">
    <citation type="submission" date="2022-11" db="UniProtKB">
        <authorList>
            <consortium name="WormBaseParasite"/>
        </authorList>
    </citation>
    <scope>IDENTIFICATION</scope>
</reference>
<feature type="transmembrane region" description="Helical" evidence="2">
    <location>
        <begin position="115"/>
        <end position="135"/>
    </location>
</feature>
<proteinExistence type="predicted"/>
<feature type="transmembrane region" description="Helical" evidence="2">
    <location>
        <begin position="180"/>
        <end position="201"/>
    </location>
</feature>
<evidence type="ECO:0000256" key="2">
    <source>
        <dbReference type="SAM" id="Phobius"/>
    </source>
</evidence>
<dbReference type="Gene3D" id="1.20.1070.10">
    <property type="entry name" value="Rhodopsin 7-helix transmembrane proteins"/>
    <property type="match status" value="1"/>
</dbReference>
<keyword evidence="2" id="KW-1133">Transmembrane helix</keyword>
<evidence type="ECO:0000256" key="1">
    <source>
        <dbReference type="SAM" id="MobiDB-lite"/>
    </source>
</evidence>
<dbReference type="WBParaSite" id="PSAMB.scaffold463size50280.g6156.t1">
    <property type="protein sequence ID" value="PSAMB.scaffold463size50280.g6156.t1"/>
    <property type="gene ID" value="PSAMB.scaffold463size50280.g6156"/>
</dbReference>
<feature type="transmembrane region" description="Helical" evidence="2">
    <location>
        <begin position="80"/>
        <end position="103"/>
    </location>
</feature>
<protein>
    <submittedName>
        <fullName evidence="4">G-protein coupled receptors family 1 profile domain-containing protein</fullName>
    </submittedName>
</protein>
<sequence length="593" mass="67062">MSNNDDLMMPDDYSSPDFFDTSAIHDESNYLSSDLMSSTDDIVWCFDLPLYYMNQSGVENISIVETQSFRLMNLYGRFSFFVNGLATLVCAVFGGIGNMLLLCQIRRAHYFSRRLAAHLAMLCLWDTLLLMSGLFSYGVLSLYYGMYPFHALSTRNDYAVNCSFLAVSRPLEQRTRKAQFSVKWICLGIAVLALLLNLPMIPLERSLVPCYVITEDSIEQSVMNMPTQLGNNPIFALLVHLIPDLIFRCPFPIVLVAVLTIRTMQLCRKRTVGANLIQVRHTRNVPFMLTLLNIKFVLCNTLYMFNTIVMEIMGYGYSSKETEMSSAVFQQFVITLYLTDLANMLLAAHSATNWLLFYRWPKFGGIKRTLTRASTLTNSLSKRDFLNVQQAKTMLEQTNLLSSAIAADQQLIHQLFPVNCCPESGIELNALQHSFKVCNFLLEIIKRFADKNVTLADIREDCRRVGRDHQRLGVHLTTKEWKRTSDALIQLLTQTPPTQTVSDDKAPVYSSRPPIAKVVNFVISEMKSGAFCEAVAVNGRCRLPTLTHSVVDHDCSPLLQAEQRSAFKANVKRNSRSLNSTPVHSTKTIETTL</sequence>
<keyword evidence="2" id="KW-0812">Transmembrane</keyword>
<dbReference type="InterPro" id="IPR052954">
    <property type="entry name" value="GPCR-Ligand_Int"/>
</dbReference>
<organism evidence="3 4">
    <name type="scientific">Plectus sambesii</name>
    <dbReference type="NCBI Taxonomy" id="2011161"/>
    <lineage>
        <taxon>Eukaryota</taxon>
        <taxon>Metazoa</taxon>
        <taxon>Ecdysozoa</taxon>
        <taxon>Nematoda</taxon>
        <taxon>Chromadorea</taxon>
        <taxon>Plectida</taxon>
        <taxon>Plectina</taxon>
        <taxon>Plectoidea</taxon>
        <taxon>Plectidae</taxon>
        <taxon>Plectus</taxon>
    </lineage>
</organism>
<feature type="region of interest" description="Disordered" evidence="1">
    <location>
        <begin position="570"/>
        <end position="593"/>
    </location>
</feature>
<feature type="transmembrane region" description="Helical" evidence="2">
    <location>
        <begin position="285"/>
        <end position="305"/>
    </location>
</feature>
<dbReference type="PANTHER" id="PTHR46641">
    <property type="entry name" value="FMRFAMIDE RECEPTOR-RELATED"/>
    <property type="match status" value="1"/>
</dbReference>
<feature type="transmembrane region" description="Helical" evidence="2">
    <location>
        <begin position="245"/>
        <end position="264"/>
    </location>
</feature>
<name>A0A914WN07_9BILA</name>
<feature type="compositionally biased region" description="Polar residues" evidence="1">
    <location>
        <begin position="576"/>
        <end position="593"/>
    </location>
</feature>
<keyword evidence="2" id="KW-0472">Membrane</keyword>
<dbReference type="Proteomes" id="UP000887566">
    <property type="component" value="Unplaced"/>
</dbReference>
<keyword evidence="3" id="KW-1185">Reference proteome</keyword>
<dbReference type="CDD" id="cd14978">
    <property type="entry name" value="7tmA_FMRFamide_R-like"/>
    <property type="match status" value="1"/>
</dbReference>
<dbReference type="PANTHER" id="PTHR46641:SF10">
    <property type="entry name" value="G-PROTEIN COUPLED RECEPTORS FAMILY 1 PROFILE DOMAIN-CONTAINING PROTEIN"/>
    <property type="match status" value="1"/>
</dbReference>
<evidence type="ECO:0000313" key="3">
    <source>
        <dbReference type="Proteomes" id="UP000887566"/>
    </source>
</evidence>
<dbReference type="AlphaFoldDB" id="A0A914WN07"/>
<dbReference type="SUPFAM" id="SSF81321">
    <property type="entry name" value="Family A G protein-coupled receptor-like"/>
    <property type="match status" value="1"/>
</dbReference>
<accession>A0A914WN07</accession>
<evidence type="ECO:0000313" key="4">
    <source>
        <dbReference type="WBParaSite" id="PSAMB.scaffold463size50280.g6156.t1"/>
    </source>
</evidence>